<sequence>MVEVKRVVLGGYLAGIEEESSLPFNQCWQQMTSCIYSKLFHSEATFQFSLEHAWGKTHLIYRKKHNSSVLKSSGRDRSVGSNSFTCDSGQCINFNLVCDGKVDCKDSSDETRATCVALNIRCPPQAFQCNYGGCVDGDAKCDGQQDCADGSDEKVPGCNSVLNTTPVSQGSSCRQLMQVSTSLYTRVTGCNSIFNTTPVSQGNFMQVSTSLYTRVTGCNSIFNTTPVSQGSSCRSGEYRCSSGECIDQLFLCDGLTECKDKSDENIAQCSSISCPSFAFRCSYGACVDSDSRCNGSPQCADGSDEDPALCGSVAPVNPPPVAPTGVCYLPEQPSNGQFSVNDCSPDDNTELCRKVPGAVVSVTLLLSYSCNQGYILTGQQSVVCYKGRWAPALPTCKQATCPSLVSDSVNATCKLNGARVNCEKPVPVGTVAQLECKISYQLVTEPGYDTIQCQSSGEWRPAPFSCTPECGTRNPEGRPFLSNGYEAKVGEFPWFVGVYRNSTIDGSMKHICGASLISPRLVVSGKHFNQAHVSETKWLAAHCFWDDSTRKTLPKQRYKLAVGKFYRDWDSPEDEAQFREV</sequence>
<dbReference type="InterPro" id="IPR000436">
    <property type="entry name" value="Sushi_SCR_CCP_dom"/>
</dbReference>
<dbReference type="Gene3D" id="2.10.70.10">
    <property type="entry name" value="Complement Module, domain 1"/>
    <property type="match status" value="2"/>
</dbReference>
<dbReference type="InterPro" id="IPR023415">
    <property type="entry name" value="LDLR_class-A_CS"/>
</dbReference>
<dbReference type="InterPro" id="IPR035976">
    <property type="entry name" value="Sushi/SCR/CCP_sf"/>
</dbReference>
<evidence type="ECO:0000256" key="6">
    <source>
        <dbReference type="ARBA" id="ARBA00023136"/>
    </source>
</evidence>
<proteinExistence type="predicted"/>
<dbReference type="GO" id="GO:0005886">
    <property type="term" value="C:plasma membrane"/>
    <property type="evidence" value="ECO:0007669"/>
    <property type="project" value="TreeGrafter"/>
</dbReference>
<dbReference type="GO" id="GO:0006508">
    <property type="term" value="P:proteolysis"/>
    <property type="evidence" value="ECO:0007669"/>
    <property type="project" value="InterPro"/>
</dbReference>
<dbReference type="SUPFAM" id="SSF50494">
    <property type="entry name" value="Trypsin-like serine proteases"/>
    <property type="match status" value="1"/>
</dbReference>
<feature type="disulfide bond" evidence="8">
    <location>
        <begin position="240"/>
        <end position="258"/>
    </location>
</feature>
<dbReference type="PRINTS" id="PR00261">
    <property type="entry name" value="LDLRECEPTOR"/>
</dbReference>
<dbReference type="InterPro" id="IPR050685">
    <property type="entry name" value="LDLR"/>
</dbReference>
<feature type="disulfide bond" evidence="8">
    <location>
        <begin position="129"/>
        <end position="147"/>
    </location>
</feature>
<feature type="disulfide bond" evidence="8">
    <location>
        <begin position="122"/>
        <end position="134"/>
    </location>
</feature>
<dbReference type="GO" id="GO:0004930">
    <property type="term" value="F:G protein-coupled receptor activity"/>
    <property type="evidence" value="ECO:0007669"/>
    <property type="project" value="InterPro"/>
</dbReference>
<dbReference type="Gene3D" id="4.10.400.10">
    <property type="entry name" value="Low-density Lipoprotein Receptor"/>
    <property type="match status" value="4"/>
</dbReference>
<dbReference type="AlphaFoldDB" id="A0A7R9EQ84"/>
<dbReference type="PROSITE" id="PS50068">
    <property type="entry name" value="LDLRA_2"/>
    <property type="match status" value="4"/>
</dbReference>
<feature type="domain" description="Sushi" evidence="11">
    <location>
        <begin position="411"/>
        <end position="468"/>
    </location>
</feature>
<feature type="disulfide bond" evidence="8">
    <location>
        <begin position="281"/>
        <end position="299"/>
    </location>
</feature>
<feature type="disulfide bond" evidence="8">
    <location>
        <begin position="233"/>
        <end position="245"/>
    </location>
</feature>
<evidence type="ECO:0000256" key="4">
    <source>
        <dbReference type="ARBA" id="ARBA00022737"/>
    </source>
</evidence>
<keyword evidence="6" id="KW-0472">Membrane</keyword>
<feature type="domain" description="Sushi" evidence="11">
    <location>
        <begin position="350"/>
        <end position="398"/>
    </location>
</feature>
<dbReference type="Pfam" id="PF00057">
    <property type="entry name" value="Ldl_recept_a"/>
    <property type="match status" value="4"/>
</dbReference>
<dbReference type="SUPFAM" id="SSF57535">
    <property type="entry name" value="Complement control module/SCR domain"/>
    <property type="match status" value="2"/>
</dbReference>
<dbReference type="Gene3D" id="2.40.10.10">
    <property type="entry name" value="Trypsin-like serine proteases"/>
    <property type="match status" value="1"/>
</dbReference>
<gene>
    <name evidence="12" type="ORF">TBIB3V08_LOCUS1949</name>
</gene>
<evidence type="ECO:0000313" key="12">
    <source>
        <dbReference type="EMBL" id="CAD7439382.1"/>
    </source>
</evidence>
<dbReference type="InterPro" id="IPR009003">
    <property type="entry name" value="Peptidase_S1_PA"/>
</dbReference>
<evidence type="ECO:0000259" key="11">
    <source>
        <dbReference type="PROSITE" id="PS50923"/>
    </source>
</evidence>
<dbReference type="CDD" id="cd00033">
    <property type="entry name" value="CCP"/>
    <property type="match status" value="2"/>
</dbReference>
<dbReference type="EMBL" id="OD564667">
    <property type="protein sequence ID" value="CAD7439382.1"/>
    <property type="molecule type" value="Genomic_DNA"/>
</dbReference>
<dbReference type="InterPro" id="IPR001254">
    <property type="entry name" value="Trypsin_dom"/>
</dbReference>
<protein>
    <submittedName>
        <fullName evidence="12">Uncharacterized protein</fullName>
    </submittedName>
</protein>
<dbReference type="PROSITE" id="PS01209">
    <property type="entry name" value="LDLRA_1"/>
    <property type="match status" value="3"/>
</dbReference>
<evidence type="ECO:0000256" key="5">
    <source>
        <dbReference type="ARBA" id="ARBA00022989"/>
    </source>
</evidence>
<dbReference type="CDD" id="cd00112">
    <property type="entry name" value="LDLa"/>
    <property type="match status" value="4"/>
</dbReference>
<keyword evidence="4" id="KW-0677">Repeat</keyword>
<dbReference type="SUPFAM" id="SSF57424">
    <property type="entry name" value="LDL receptor-like module"/>
    <property type="match status" value="4"/>
</dbReference>
<dbReference type="SMART" id="SM00032">
    <property type="entry name" value="CCP"/>
    <property type="match status" value="2"/>
</dbReference>
<comment type="caution">
    <text evidence="9">Lacks conserved residue(s) required for the propagation of feature annotation.</text>
</comment>
<evidence type="ECO:0000256" key="3">
    <source>
        <dbReference type="ARBA" id="ARBA00022692"/>
    </source>
</evidence>
<accession>A0A7R9EQ84</accession>
<dbReference type="InterPro" id="IPR002172">
    <property type="entry name" value="LDrepeatLR_classA_rpt"/>
</dbReference>
<organism evidence="12">
    <name type="scientific">Timema bartmani</name>
    <dbReference type="NCBI Taxonomy" id="61472"/>
    <lineage>
        <taxon>Eukaryota</taxon>
        <taxon>Metazoa</taxon>
        <taxon>Ecdysozoa</taxon>
        <taxon>Arthropoda</taxon>
        <taxon>Hexapoda</taxon>
        <taxon>Insecta</taxon>
        <taxon>Pterygota</taxon>
        <taxon>Neoptera</taxon>
        <taxon>Polyneoptera</taxon>
        <taxon>Phasmatodea</taxon>
        <taxon>Timematodea</taxon>
        <taxon>Timematoidea</taxon>
        <taxon>Timematidae</taxon>
        <taxon>Timema</taxon>
    </lineage>
</organism>
<dbReference type="PROSITE" id="PS50923">
    <property type="entry name" value="SUSHI"/>
    <property type="match status" value="2"/>
</dbReference>
<dbReference type="InterPro" id="IPR036055">
    <property type="entry name" value="LDL_receptor-like_sf"/>
</dbReference>
<evidence type="ECO:0000256" key="7">
    <source>
        <dbReference type="ARBA" id="ARBA00023157"/>
    </source>
</evidence>
<dbReference type="Pfam" id="PF00084">
    <property type="entry name" value="Sushi"/>
    <property type="match status" value="2"/>
</dbReference>
<evidence type="ECO:0000259" key="10">
    <source>
        <dbReference type="PROSITE" id="PS50227"/>
    </source>
</evidence>
<evidence type="ECO:0000256" key="8">
    <source>
        <dbReference type="PROSITE-ProRule" id="PRU00124"/>
    </source>
</evidence>
<name>A0A7R9EQ84_9NEOP</name>
<dbReference type="Pfam" id="PF00089">
    <property type="entry name" value="Trypsin"/>
    <property type="match status" value="1"/>
</dbReference>
<dbReference type="InterPro" id="IPR043504">
    <property type="entry name" value="Peptidase_S1_PA_chymotrypsin"/>
</dbReference>
<dbReference type="InterPro" id="IPR001879">
    <property type="entry name" value="GPCR_2_extracellular_dom"/>
</dbReference>
<feature type="disulfide bond" evidence="8">
    <location>
        <begin position="274"/>
        <end position="286"/>
    </location>
</feature>
<dbReference type="PROSITE" id="PS50227">
    <property type="entry name" value="G_PROTEIN_RECEP_F2_3"/>
    <property type="match status" value="1"/>
</dbReference>
<evidence type="ECO:0000256" key="9">
    <source>
        <dbReference type="PROSITE-ProRule" id="PRU00302"/>
    </source>
</evidence>
<feature type="disulfide bond" evidence="8">
    <location>
        <begin position="86"/>
        <end position="104"/>
    </location>
</feature>
<evidence type="ECO:0000256" key="1">
    <source>
        <dbReference type="ARBA" id="ARBA00004167"/>
    </source>
</evidence>
<dbReference type="GO" id="GO:0012505">
    <property type="term" value="C:endomembrane system"/>
    <property type="evidence" value="ECO:0007669"/>
    <property type="project" value="UniProtKB-SubCell"/>
</dbReference>
<keyword evidence="7 8" id="KW-1015">Disulfide bond</keyword>
<keyword evidence="5" id="KW-1133">Transmembrane helix</keyword>
<reference evidence="12" key="1">
    <citation type="submission" date="2020-11" db="EMBL/GenBank/DDBJ databases">
        <authorList>
            <person name="Tran Van P."/>
        </authorList>
    </citation>
    <scope>NUCLEOTIDE SEQUENCE</scope>
</reference>
<dbReference type="SMART" id="SM00192">
    <property type="entry name" value="LDLa"/>
    <property type="match status" value="4"/>
</dbReference>
<keyword evidence="3" id="KW-0812">Transmembrane</keyword>
<comment type="subcellular location">
    <subcellularLocation>
        <location evidence="2">Endomembrane system</location>
    </subcellularLocation>
    <subcellularLocation>
        <location evidence="1">Membrane</location>
        <topology evidence="1">Single-pass membrane protein</topology>
    </subcellularLocation>
</comment>
<evidence type="ECO:0000256" key="2">
    <source>
        <dbReference type="ARBA" id="ARBA00004308"/>
    </source>
</evidence>
<feature type="domain" description="G-protein coupled receptors family 2 profile 1" evidence="10">
    <location>
        <begin position="395"/>
        <end position="474"/>
    </location>
</feature>
<dbReference type="GO" id="GO:0004252">
    <property type="term" value="F:serine-type endopeptidase activity"/>
    <property type="evidence" value="ECO:0007669"/>
    <property type="project" value="InterPro"/>
</dbReference>
<dbReference type="PANTHER" id="PTHR24270">
    <property type="entry name" value="LOW-DENSITY LIPOPROTEIN RECEPTOR-RELATED"/>
    <property type="match status" value="1"/>
</dbReference>
<keyword evidence="9" id="KW-0768">Sushi</keyword>
<dbReference type="GO" id="GO:0016192">
    <property type="term" value="P:vesicle-mediated transport"/>
    <property type="evidence" value="ECO:0007669"/>
    <property type="project" value="UniProtKB-ARBA"/>
</dbReference>